<dbReference type="Proteomes" id="UP000216101">
    <property type="component" value="Unassembled WGS sequence"/>
</dbReference>
<comment type="caution">
    <text evidence="2">The sequence shown here is derived from an EMBL/GenBank/DDBJ whole genome shotgun (WGS) entry which is preliminary data.</text>
</comment>
<proteinExistence type="predicted"/>
<keyword evidence="1" id="KW-0732">Signal</keyword>
<dbReference type="EMBL" id="NHNI01000002">
    <property type="protein sequence ID" value="OZY84383.1"/>
    <property type="molecule type" value="Genomic_DNA"/>
</dbReference>
<evidence type="ECO:0000256" key="1">
    <source>
        <dbReference type="SAM" id="SignalP"/>
    </source>
</evidence>
<dbReference type="AlphaFoldDB" id="A0A266Q3D9"/>
<dbReference type="RefSeq" id="WP_078042214.1">
    <property type="nucleotide sequence ID" value="NZ_NHNI01000002.1"/>
</dbReference>
<name>A0A266Q3D9_9GAMM</name>
<feature type="signal peptide" evidence="1">
    <location>
        <begin position="1"/>
        <end position="19"/>
    </location>
</feature>
<accession>A0A266Q3D9</accession>
<sequence length="149" mass="16038">MLRIIFFASLSLISISSYADTISCGGKFVSVSDAPSAKEPFFSVTIEGNPASSTHLFEIQNNFLKLRCEVTSVGNHVVLINHFCGGSGCADFGNFGIIEVGSGKVLLEPNQRYKGNLEKAKEIIGTEIKPFTCEPKSIEVCLSSKIELG</sequence>
<protein>
    <submittedName>
        <fullName evidence="2">Uncharacterized protein</fullName>
    </submittedName>
</protein>
<evidence type="ECO:0000313" key="3">
    <source>
        <dbReference type="Proteomes" id="UP000216101"/>
    </source>
</evidence>
<evidence type="ECO:0000313" key="2">
    <source>
        <dbReference type="EMBL" id="OZY84383.1"/>
    </source>
</evidence>
<feature type="chain" id="PRO_5013012232" evidence="1">
    <location>
        <begin position="20"/>
        <end position="149"/>
    </location>
</feature>
<keyword evidence="3" id="KW-1185">Reference proteome</keyword>
<gene>
    <name evidence="2" type="ORF">CBP51_14325</name>
</gene>
<reference evidence="3" key="1">
    <citation type="submission" date="2017-05" db="EMBL/GenBank/DDBJ databases">
        <authorList>
            <person name="Barney B.M."/>
        </authorList>
    </citation>
    <scope>NUCLEOTIDE SEQUENCE [LARGE SCALE GENOMIC DNA]</scope>
    <source>
        <strain evidence="3">PSBB022</strain>
    </source>
</reference>
<organism evidence="2 3">
    <name type="scientific">Cellvibrio mixtus</name>
    <dbReference type="NCBI Taxonomy" id="39650"/>
    <lineage>
        <taxon>Bacteria</taxon>
        <taxon>Pseudomonadati</taxon>
        <taxon>Pseudomonadota</taxon>
        <taxon>Gammaproteobacteria</taxon>
        <taxon>Cellvibrionales</taxon>
        <taxon>Cellvibrionaceae</taxon>
        <taxon>Cellvibrio</taxon>
    </lineage>
</organism>